<accession>A0A174SEH5</accession>
<reference evidence="3" key="2">
    <citation type="submission" date="2022-08" db="EMBL/GenBank/DDBJ databases">
        <title>Genome Sequencing of Bacteroides fragilis Group Isolates with Nanopore Technology.</title>
        <authorList>
            <person name="Tisza M.J."/>
            <person name="Smith D."/>
            <person name="Dekker J.P."/>
        </authorList>
    </citation>
    <scope>NUCLEOTIDE SEQUENCE</scope>
    <source>
        <strain evidence="3">BFG-527</strain>
    </source>
</reference>
<accession>A0A642ML15</accession>
<reference evidence="2 4" key="1">
    <citation type="submission" date="2015-09" db="EMBL/GenBank/DDBJ databases">
        <authorList>
            <consortium name="Pathogen Informatics"/>
        </authorList>
    </citation>
    <scope>NUCLEOTIDE SEQUENCE [LARGE SCALE GENOMIC DNA]</scope>
    <source>
        <strain evidence="2 4">2789STDY5834846</strain>
    </source>
</reference>
<protein>
    <recommendedName>
        <fullName evidence="6">Lipoprotein</fullName>
    </recommendedName>
</protein>
<dbReference type="RefSeq" id="WP_130061820.1">
    <property type="nucleotide sequence ID" value="NZ_CABMFH010000007.1"/>
</dbReference>
<dbReference type="EMBL" id="CP103141">
    <property type="protein sequence ID" value="UVQ74350.1"/>
    <property type="molecule type" value="Genomic_DNA"/>
</dbReference>
<dbReference type="PROSITE" id="PS51257">
    <property type="entry name" value="PROKAR_LIPOPROTEIN"/>
    <property type="match status" value="1"/>
</dbReference>
<dbReference type="Proteomes" id="UP001060104">
    <property type="component" value="Chromosome"/>
</dbReference>
<evidence type="ECO:0000313" key="3">
    <source>
        <dbReference type="EMBL" id="UVQ74350.1"/>
    </source>
</evidence>
<keyword evidence="5" id="KW-1185">Reference proteome</keyword>
<keyword evidence="1" id="KW-0732">Signal</keyword>
<name>A0A174SEH5_9BACE</name>
<evidence type="ECO:0008006" key="6">
    <source>
        <dbReference type="Google" id="ProtNLM"/>
    </source>
</evidence>
<gene>
    <name evidence="2" type="ORF">ERS852461_03843</name>
    <name evidence="3" type="ORF">NXY30_25910</name>
</gene>
<sequence length="221" mass="25153">MKSLNYWILMLLMATSCFTLVSCGDDDDEQGNGTTKKCHVDADGRNIDFGYAYFSIDEPSHSGGLYDYTLEFTNYDYLSILKNPASIVGKKISSFYIGFTSPNKYDINSLPEGEFPYSRYSSNKKESYYECEIGINGTINSDGDESCEQYYETDWNSGYESGNLIINKTSEGLYKIEIRNLNLLAAEPGDFDIHESKRKTTGSFYFEGRFEDVSSYDFDFN</sequence>
<organism evidence="2 4">
    <name type="scientific">Bacteroides faecis</name>
    <dbReference type="NCBI Taxonomy" id="674529"/>
    <lineage>
        <taxon>Bacteria</taxon>
        <taxon>Pseudomonadati</taxon>
        <taxon>Bacteroidota</taxon>
        <taxon>Bacteroidia</taxon>
        <taxon>Bacteroidales</taxon>
        <taxon>Bacteroidaceae</taxon>
        <taxon>Bacteroides</taxon>
    </lineage>
</organism>
<dbReference type="EMBL" id="CZAE01000021">
    <property type="protein sequence ID" value="CUP96094.1"/>
    <property type="molecule type" value="Genomic_DNA"/>
</dbReference>
<dbReference type="GeneID" id="69591595"/>
<dbReference type="Proteomes" id="UP000095606">
    <property type="component" value="Unassembled WGS sequence"/>
</dbReference>
<evidence type="ECO:0000313" key="2">
    <source>
        <dbReference type="EMBL" id="CUP96094.1"/>
    </source>
</evidence>
<evidence type="ECO:0000313" key="5">
    <source>
        <dbReference type="Proteomes" id="UP001060104"/>
    </source>
</evidence>
<feature type="signal peptide" evidence="1">
    <location>
        <begin position="1"/>
        <end position="21"/>
    </location>
</feature>
<evidence type="ECO:0000256" key="1">
    <source>
        <dbReference type="SAM" id="SignalP"/>
    </source>
</evidence>
<evidence type="ECO:0000313" key="4">
    <source>
        <dbReference type="Proteomes" id="UP000095606"/>
    </source>
</evidence>
<proteinExistence type="predicted"/>
<feature type="chain" id="PRO_5041045661" description="Lipoprotein" evidence="1">
    <location>
        <begin position="22"/>
        <end position="221"/>
    </location>
</feature>
<dbReference type="AlphaFoldDB" id="A0A174SEH5"/>